<name>A0A4Y7JV09_PAPSO</name>
<accession>A0A4Y7JV09</accession>
<dbReference type="STRING" id="3469.A0A4Y7JV09"/>
<dbReference type="EMBL" id="CM010719">
    <property type="protein sequence ID" value="RZC63791.1"/>
    <property type="molecule type" value="Genomic_DNA"/>
</dbReference>
<dbReference type="GO" id="GO:0000462">
    <property type="term" value="P:maturation of SSU-rRNA from tricistronic rRNA transcript (SSU-rRNA, 5.8S rRNA, LSU-rRNA)"/>
    <property type="evidence" value="ECO:0007669"/>
    <property type="project" value="TreeGrafter"/>
</dbReference>
<keyword evidence="2" id="KW-1185">Reference proteome</keyword>
<dbReference type="GO" id="GO:0032040">
    <property type="term" value="C:small-subunit processome"/>
    <property type="evidence" value="ECO:0007669"/>
    <property type="project" value="TreeGrafter"/>
</dbReference>
<reference evidence="1 2" key="1">
    <citation type="journal article" date="2018" name="Science">
        <title>The opium poppy genome and morphinan production.</title>
        <authorList>
            <person name="Guo L."/>
            <person name="Winzer T."/>
            <person name="Yang X."/>
            <person name="Li Y."/>
            <person name="Ning Z."/>
            <person name="He Z."/>
            <person name="Teodor R."/>
            <person name="Lu Y."/>
            <person name="Bowser T.A."/>
            <person name="Graham I.A."/>
            <person name="Ye K."/>
        </authorList>
    </citation>
    <scope>NUCLEOTIDE SEQUENCE [LARGE SCALE GENOMIC DNA]</scope>
    <source>
        <strain evidence="2">cv. HN1</strain>
        <tissue evidence="1">Leaves</tissue>
    </source>
</reference>
<sequence>MLRVGDLNHALNYYEKVRAVDYQWDGDQFATAGAQVDIWDHSQSPFNSGEPNILSTSSSITLYDRLSTPVRKLIMQTETKAFSWNLMEPIKFTVKSNSLPLAK</sequence>
<dbReference type="AlphaFoldDB" id="A0A4Y7JV09"/>
<evidence type="ECO:0000313" key="1">
    <source>
        <dbReference type="EMBL" id="RZC63791.1"/>
    </source>
</evidence>
<evidence type="ECO:0000313" key="2">
    <source>
        <dbReference type="Proteomes" id="UP000316621"/>
    </source>
</evidence>
<dbReference type="Gramene" id="RZC63791">
    <property type="protein sequence ID" value="RZC63791"/>
    <property type="gene ID" value="C5167_025562"/>
</dbReference>
<gene>
    <name evidence="1" type="ORF">C5167_025562</name>
</gene>
<dbReference type="InterPro" id="IPR051733">
    <property type="entry name" value="WD_repeat_DCAF13/WDSOF1"/>
</dbReference>
<proteinExistence type="predicted"/>
<protein>
    <submittedName>
        <fullName evidence="1">Uncharacterized protein</fullName>
    </submittedName>
</protein>
<dbReference type="PANTHER" id="PTHR22851:SF0">
    <property type="entry name" value="DDB1- AND CUL4-ASSOCIATED FACTOR 13"/>
    <property type="match status" value="1"/>
</dbReference>
<dbReference type="PANTHER" id="PTHR22851">
    <property type="entry name" value="U3 SMALL NUCLEOLAR RNA U3 SNORNA ASSOCIATED PROTEIN"/>
    <property type="match status" value="1"/>
</dbReference>
<dbReference type="Proteomes" id="UP000316621">
    <property type="component" value="Chromosome 5"/>
</dbReference>
<organism evidence="1 2">
    <name type="scientific">Papaver somniferum</name>
    <name type="common">Opium poppy</name>
    <dbReference type="NCBI Taxonomy" id="3469"/>
    <lineage>
        <taxon>Eukaryota</taxon>
        <taxon>Viridiplantae</taxon>
        <taxon>Streptophyta</taxon>
        <taxon>Embryophyta</taxon>
        <taxon>Tracheophyta</taxon>
        <taxon>Spermatophyta</taxon>
        <taxon>Magnoliopsida</taxon>
        <taxon>Ranunculales</taxon>
        <taxon>Papaveraceae</taxon>
        <taxon>Papaveroideae</taxon>
        <taxon>Papaver</taxon>
    </lineage>
</organism>